<sequence>MTRQTRSGNYFSPWELTDIHEPTAVRNLEVIQTNIPLDALMQQSIFDSDVHAAHLDGAAAEPVDEEWEDEGEVFSEAPSPLTPSPAGSPASSTASSRSSSPEPIASSSDSAPLPVLSRTPTPAPGQTTSSGIERRRHNQQSSKRRKERHPRYPQAHREEAPHKADFNLVGAPVSASGSWTGHRSKKATFCTLQLSELRDSGAKLVEWDGINPRLITDDQGRIVAILLGAPEDPYWAEVIEEAVKAMRRARRLAHQHGAWRPGVAHRRGCYFLLTSGVSFGGGKKRPGNLRNTKLFRQLIRRLLNSKSIRRIAGFQSSGLALYAPKLYKYYCTVLRALFEHQPELVHNFDNSVFPAMSFNCGDAVTFEHCDFLNVAHGLLPRHLWWKGGHLYLKQLQLLIEFPSGATALIPSACIDHGNTPIQPGETRYSITQFAAGGLFRWVAYGFQTAKSLLAQAEGQALKDAFDGIPGSRWKWALGLFSKVNELEADRAAVFGR</sequence>
<feature type="compositionally biased region" description="Low complexity" evidence="1">
    <location>
        <begin position="74"/>
        <end position="112"/>
    </location>
</feature>
<gene>
    <name evidence="2" type="ORF">MVEN_01618800</name>
</gene>
<dbReference type="OrthoDB" id="3245313at2759"/>
<organism evidence="2 3">
    <name type="scientific">Mycena venus</name>
    <dbReference type="NCBI Taxonomy" id="2733690"/>
    <lineage>
        <taxon>Eukaryota</taxon>
        <taxon>Fungi</taxon>
        <taxon>Dikarya</taxon>
        <taxon>Basidiomycota</taxon>
        <taxon>Agaricomycotina</taxon>
        <taxon>Agaricomycetes</taxon>
        <taxon>Agaricomycetidae</taxon>
        <taxon>Agaricales</taxon>
        <taxon>Marasmiineae</taxon>
        <taxon>Mycenaceae</taxon>
        <taxon>Mycena</taxon>
    </lineage>
</organism>
<feature type="compositionally biased region" description="Basic residues" evidence="1">
    <location>
        <begin position="134"/>
        <end position="151"/>
    </location>
</feature>
<evidence type="ECO:0000256" key="1">
    <source>
        <dbReference type="SAM" id="MobiDB-lite"/>
    </source>
</evidence>
<dbReference type="Proteomes" id="UP000620124">
    <property type="component" value="Unassembled WGS sequence"/>
</dbReference>
<protein>
    <submittedName>
        <fullName evidence="2">Uncharacterized protein</fullName>
    </submittedName>
</protein>
<dbReference type="Gene3D" id="3.60.130.30">
    <property type="match status" value="1"/>
</dbReference>
<feature type="compositionally biased region" description="Acidic residues" evidence="1">
    <location>
        <begin position="62"/>
        <end position="73"/>
    </location>
</feature>
<keyword evidence="3" id="KW-1185">Reference proteome</keyword>
<comment type="caution">
    <text evidence="2">The sequence shown here is derived from an EMBL/GenBank/DDBJ whole genome shotgun (WGS) entry which is preliminary data.</text>
</comment>
<evidence type="ECO:0000313" key="3">
    <source>
        <dbReference type="Proteomes" id="UP000620124"/>
    </source>
</evidence>
<evidence type="ECO:0000313" key="2">
    <source>
        <dbReference type="EMBL" id="KAF7345963.1"/>
    </source>
</evidence>
<dbReference type="AlphaFoldDB" id="A0A8H6XQ71"/>
<feature type="compositionally biased region" description="Polar residues" evidence="1">
    <location>
        <begin position="118"/>
        <end position="131"/>
    </location>
</feature>
<feature type="region of interest" description="Disordered" evidence="1">
    <location>
        <begin position="61"/>
        <end position="162"/>
    </location>
</feature>
<accession>A0A8H6XQ71</accession>
<dbReference type="EMBL" id="JACAZI010000013">
    <property type="protein sequence ID" value="KAF7345963.1"/>
    <property type="molecule type" value="Genomic_DNA"/>
</dbReference>
<proteinExistence type="predicted"/>
<reference evidence="2" key="1">
    <citation type="submission" date="2020-05" db="EMBL/GenBank/DDBJ databases">
        <title>Mycena genomes resolve the evolution of fungal bioluminescence.</title>
        <authorList>
            <person name="Tsai I.J."/>
        </authorList>
    </citation>
    <scope>NUCLEOTIDE SEQUENCE</scope>
    <source>
        <strain evidence="2">CCC161011</strain>
    </source>
</reference>
<name>A0A8H6XQ71_9AGAR</name>